<dbReference type="InterPro" id="IPR038594">
    <property type="entry name" value="SepF-like_sf"/>
</dbReference>
<keyword evidence="3 5" id="KW-0131">Cell cycle</keyword>
<protein>
    <recommendedName>
        <fullName evidence="5">Cell division protein SepF</fullName>
    </recommendedName>
</protein>
<proteinExistence type="inferred from homology"/>
<dbReference type="EMBL" id="JBEPMK010000001">
    <property type="protein sequence ID" value="MET3643425.1"/>
    <property type="molecule type" value="Genomic_DNA"/>
</dbReference>
<organism evidence="7 8">
    <name type="scientific">Streptococcus gallinaceus</name>
    <dbReference type="NCBI Taxonomy" id="165758"/>
    <lineage>
        <taxon>Bacteria</taxon>
        <taxon>Bacillati</taxon>
        <taxon>Bacillota</taxon>
        <taxon>Bacilli</taxon>
        <taxon>Lactobacillales</taxon>
        <taxon>Streptococcaceae</taxon>
        <taxon>Streptococcus</taxon>
    </lineage>
</organism>
<evidence type="ECO:0000313" key="7">
    <source>
        <dbReference type="EMBL" id="MET3643425.1"/>
    </source>
</evidence>
<dbReference type="Pfam" id="PF04472">
    <property type="entry name" value="SepF"/>
    <property type="match status" value="1"/>
</dbReference>
<name>A0ABV2JHP2_9STRE</name>
<evidence type="ECO:0000256" key="6">
    <source>
        <dbReference type="SAM" id="MobiDB-lite"/>
    </source>
</evidence>
<evidence type="ECO:0000313" key="8">
    <source>
        <dbReference type="Proteomes" id="UP001549055"/>
    </source>
</evidence>
<reference evidence="7 8" key="1">
    <citation type="submission" date="2024-06" db="EMBL/GenBank/DDBJ databases">
        <title>Genomic Encyclopedia of Type Strains, Phase IV (KMG-IV): sequencing the most valuable type-strain genomes for metagenomic binning, comparative biology and taxonomic classification.</title>
        <authorList>
            <person name="Goeker M."/>
        </authorList>
    </citation>
    <scope>NUCLEOTIDE SEQUENCE [LARGE SCALE GENOMIC DNA]</scope>
    <source>
        <strain evidence="7 8">DSM 15349</strain>
    </source>
</reference>
<dbReference type="PANTHER" id="PTHR35798">
    <property type="entry name" value="CELL DIVISION PROTEIN SEPF"/>
    <property type="match status" value="1"/>
</dbReference>
<comment type="subcellular location">
    <subcellularLocation>
        <location evidence="5">Cytoplasm</location>
    </subcellularLocation>
    <text evidence="5">Localizes to the division site, in a FtsZ-dependent manner.</text>
</comment>
<dbReference type="InterPro" id="IPR023052">
    <property type="entry name" value="Cell_div_SepF"/>
</dbReference>
<comment type="subunit">
    <text evidence="5">Homodimer. Interacts with FtsZ.</text>
</comment>
<accession>A0ABV2JHP2</accession>
<evidence type="ECO:0000256" key="3">
    <source>
        <dbReference type="ARBA" id="ARBA00023306"/>
    </source>
</evidence>
<keyword evidence="2 5" id="KW-0717">Septation</keyword>
<feature type="compositionally biased region" description="Basic and acidic residues" evidence="6">
    <location>
        <begin position="47"/>
        <end position="57"/>
    </location>
</feature>
<keyword evidence="8" id="KW-1185">Reference proteome</keyword>
<evidence type="ECO:0000256" key="2">
    <source>
        <dbReference type="ARBA" id="ARBA00023210"/>
    </source>
</evidence>
<comment type="similarity">
    <text evidence="5">Belongs to the SepF family.</text>
</comment>
<dbReference type="Gene3D" id="3.30.110.150">
    <property type="entry name" value="SepF-like protein"/>
    <property type="match status" value="1"/>
</dbReference>
<feature type="region of interest" description="Disordered" evidence="6">
    <location>
        <begin position="33"/>
        <end position="90"/>
    </location>
</feature>
<dbReference type="HAMAP" id="MF_01197">
    <property type="entry name" value="SepF"/>
    <property type="match status" value="1"/>
</dbReference>
<dbReference type="InterPro" id="IPR007561">
    <property type="entry name" value="Cell_div_SepF/SepF-rel"/>
</dbReference>
<dbReference type="Proteomes" id="UP001549055">
    <property type="component" value="Unassembled WGS sequence"/>
</dbReference>
<dbReference type="PANTHER" id="PTHR35798:SF1">
    <property type="entry name" value="CELL DIVISION PROTEIN SEPF"/>
    <property type="match status" value="1"/>
</dbReference>
<keyword evidence="1 5" id="KW-0132">Cell division</keyword>
<comment type="caution">
    <text evidence="7">The sequence shown here is derived from an EMBL/GenBank/DDBJ whole genome shotgun (WGS) entry which is preliminary data.</text>
</comment>
<evidence type="ECO:0000256" key="1">
    <source>
        <dbReference type="ARBA" id="ARBA00022618"/>
    </source>
</evidence>
<keyword evidence="5" id="KW-0963">Cytoplasm</keyword>
<feature type="compositionally biased region" description="Basic and acidic residues" evidence="6">
    <location>
        <begin position="65"/>
        <end position="80"/>
    </location>
</feature>
<evidence type="ECO:0000256" key="4">
    <source>
        <dbReference type="ARBA" id="ARBA00044936"/>
    </source>
</evidence>
<sequence>MAFKDRLKSMISYFEIDDSAEYEDQRAEHFAADESAKMRIAPAPQPVERRETEEVPMRRRSQPVHTEKSNLQRLNERQQELRTQGGFGSESRTTIDIKFPKKYEEAPEIVNLLLDNISVLIDFQYMSETQARRCLDYLDGARSVLSGNLKKVSNTMWLLTPVNVTVNIEDLRSVQSGSDADGQFDFDMRR</sequence>
<evidence type="ECO:0000256" key="5">
    <source>
        <dbReference type="HAMAP-Rule" id="MF_01197"/>
    </source>
</evidence>
<dbReference type="RefSeq" id="WP_354279436.1">
    <property type="nucleotide sequence ID" value="NZ_JBEPMK010000001.1"/>
</dbReference>
<comment type="function">
    <text evidence="4 5">Cell division protein that is part of the divisome complex and is recruited early to the Z-ring. Probably stimulates Z-ring formation, perhaps through the cross-linking of FtsZ protofilaments. Its function overlaps with FtsA.</text>
</comment>
<gene>
    <name evidence="5" type="primary">sepF</name>
    <name evidence="7" type="ORF">ABID27_000042</name>
</gene>